<feature type="compositionally biased region" description="Low complexity" evidence="6">
    <location>
        <begin position="1"/>
        <end position="23"/>
    </location>
</feature>
<evidence type="ECO:0000256" key="5">
    <source>
        <dbReference type="PIRSR" id="PIRSR600223-1"/>
    </source>
</evidence>
<dbReference type="PRINTS" id="PR00727">
    <property type="entry name" value="LEADERPTASE"/>
</dbReference>
<dbReference type="InterPro" id="IPR000223">
    <property type="entry name" value="Pept_S26A_signal_pept_1"/>
</dbReference>
<accession>K8EXB9</accession>
<protein>
    <recommendedName>
        <fullName evidence="3">signal peptidase I</fullName>
        <ecNumber evidence="3">3.4.21.89</ecNumber>
    </recommendedName>
</protein>
<dbReference type="Gene3D" id="2.10.109.10">
    <property type="entry name" value="Umud Fragment, subunit A"/>
    <property type="match status" value="1"/>
</dbReference>
<feature type="region of interest" description="Disordered" evidence="6">
    <location>
        <begin position="1"/>
        <end position="49"/>
    </location>
</feature>
<dbReference type="GO" id="GO:0004252">
    <property type="term" value="F:serine-type endopeptidase activity"/>
    <property type="evidence" value="ECO:0007669"/>
    <property type="project" value="InterPro"/>
</dbReference>
<dbReference type="SUPFAM" id="SSF51306">
    <property type="entry name" value="LexA/Signal peptidase"/>
    <property type="match status" value="1"/>
</dbReference>
<dbReference type="GO" id="GO:0009535">
    <property type="term" value="C:chloroplast thylakoid membrane"/>
    <property type="evidence" value="ECO:0007669"/>
    <property type="project" value="TreeGrafter"/>
</dbReference>
<dbReference type="CDD" id="cd06530">
    <property type="entry name" value="S26_SPase_I"/>
    <property type="match status" value="1"/>
</dbReference>
<keyword evidence="4" id="KW-0378">Hydrolase</keyword>
<dbReference type="GO" id="GO:0010027">
    <property type="term" value="P:thylakoid membrane organization"/>
    <property type="evidence" value="ECO:0007669"/>
    <property type="project" value="TreeGrafter"/>
</dbReference>
<dbReference type="InterPro" id="IPR019758">
    <property type="entry name" value="Pept_S26A_signal_pept_1_CS"/>
</dbReference>
<dbReference type="InterPro" id="IPR036286">
    <property type="entry name" value="LexA/Signal_pep-like_sf"/>
</dbReference>
<dbReference type="PROSITE" id="PS00761">
    <property type="entry name" value="SPASE_I_3"/>
    <property type="match status" value="1"/>
</dbReference>
<feature type="compositionally biased region" description="Low complexity" evidence="6">
    <location>
        <begin position="116"/>
        <end position="126"/>
    </location>
</feature>
<name>K8EXB9_9CHLO</name>
<gene>
    <name evidence="8" type="ORF">Bathy06g04230</name>
</gene>
<evidence type="ECO:0000256" key="3">
    <source>
        <dbReference type="ARBA" id="ARBA00013208"/>
    </source>
</evidence>
<evidence type="ECO:0000259" key="7">
    <source>
        <dbReference type="Pfam" id="PF10502"/>
    </source>
</evidence>
<comment type="similarity">
    <text evidence="2">Belongs to the peptidase S26 family.</text>
</comment>
<evidence type="ECO:0000256" key="1">
    <source>
        <dbReference type="ARBA" id="ARBA00000677"/>
    </source>
</evidence>
<dbReference type="OrthoDB" id="308440at2759"/>
<feature type="region of interest" description="Disordered" evidence="6">
    <location>
        <begin position="103"/>
        <end position="134"/>
    </location>
</feature>
<evidence type="ECO:0000313" key="9">
    <source>
        <dbReference type="Proteomes" id="UP000198341"/>
    </source>
</evidence>
<organism evidence="8 9">
    <name type="scientific">Bathycoccus prasinos</name>
    <dbReference type="NCBI Taxonomy" id="41875"/>
    <lineage>
        <taxon>Eukaryota</taxon>
        <taxon>Viridiplantae</taxon>
        <taxon>Chlorophyta</taxon>
        <taxon>Mamiellophyceae</taxon>
        <taxon>Mamiellales</taxon>
        <taxon>Bathycoccaceae</taxon>
        <taxon>Bathycoccus</taxon>
    </lineage>
</organism>
<dbReference type="Pfam" id="PF10502">
    <property type="entry name" value="Peptidase_S26"/>
    <property type="match status" value="1"/>
</dbReference>
<dbReference type="AlphaFoldDB" id="K8EXB9"/>
<dbReference type="eggNOG" id="KOG0171">
    <property type="taxonomic scope" value="Eukaryota"/>
</dbReference>
<comment type="catalytic activity">
    <reaction evidence="1">
        <text>Cleavage of hydrophobic, N-terminal signal or leader sequences from secreted and periplasmic proteins.</text>
        <dbReference type="EC" id="3.4.21.89"/>
    </reaction>
</comment>
<evidence type="ECO:0000313" key="8">
    <source>
        <dbReference type="EMBL" id="CCO17115.1"/>
    </source>
</evidence>
<dbReference type="GeneID" id="19015404"/>
<dbReference type="Proteomes" id="UP000198341">
    <property type="component" value="Chromosome 6"/>
</dbReference>
<dbReference type="MEROPS" id="S26.A02"/>
<reference evidence="8 9" key="1">
    <citation type="submission" date="2011-10" db="EMBL/GenBank/DDBJ databases">
        <authorList>
            <person name="Genoscope - CEA"/>
        </authorList>
    </citation>
    <scope>NUCLEOTIDE SEQUENCE [LARGE SCALE GENOMIC DNA]</scope>
    <source>
        <strain evidence="8 9">RCC 1105</strain>
    </source>
</reference>
<keyword evidence="9" id="KW-1185">Reference proteome</keyword>
<dbReference type="EC" id="3.4.21.89" evidence="3"/>
<feature type="active site" evidence="5">
    <location>
        <position position="236"/>
    </location>
</feature>
<sequence length="343" mass="38322">MRGLVTTTTRSSRPASSLLSTTTGAKKSERRRPCFAGSHREKKNTKRGICLRASASRSDEDGFAAITGGERRKSSHLLSMTRKETNGVFASCESRRSRRIRDSLAPPLAAFGGNGNNDNNNNNNNNNEEDEEEDYYYEETPLPWPEAVPEWARLSQEDVITVVVTFAVSIAFRTFIAEPRYIPSLSMYPNFDIGDRLIAEKLTYRFARDPNVGDVVIFNPPRTAKTEKVYNEVFIKRIVALEGDDVEVKNGELYVNGQSRGKELKLEKIKYNMPKLRVPSGDVFVMGDNRNNSFDSHAWGPLPKNRIIGRAVAKYWPPTAIGGLPSYAKSANVELLEAPKVAV</sequence>
<feature type="active site" evidence="5">
    <location>
        <position position="186"/>
    </location>
</feature>
<dbReference type="STRING" id="41875.K8EXB9"/>
<dbReference type="GO" id="GO:0006465">
    <property type="term" value="P:signal peptide processing"/>
    <property type="evidence" value="ECO:0007669"/>
    <property type="project" value="InterPro"/>
</dbReference>
<evidence type="ECO:0000256" key="4">
    <source>
        <dbReference type="ARBA" id="ARBA00022801"/>
    </source>
</evidence>
<dbReference type="RefSeq" id="XP_007512515.1">
    <property type="nucleotide sequence ID" value="XM_007512453.1"/>
</dbReference>
<evidence type="ECO:0000256" key="2">
    <source>
        <dbReference type="ARBA" id="ARBA00009370"/>
    </source>
</evidence>
<dbReference type="NCBIfam" id="TIGR02227">
    <property type="entry name" value="sigpep_I_bact"/>
    <property type="match status" value="1"/>
</dbReference>
<feature type="domain" description="Peptidase S26" evidence="7">
    <location>
        <begin position="159"/>
        <end position="316"/>
    </location>
</feature>
<dbReference type="EMBL" id="FO082273">
    <property type="protein sequence ID" value="CCO17115.1"/>
    <property type="molecule type" value="Genomic_DNA"/>
</dbReference>
<proteinExistence type="inferred from homology"/>
<dbReference type="KEGG" id="bpg:Bathy06g04230"/>
<evidence type="ECO:0000256" key="6">
    <source>
        <dbReference type="SAM" id="MobiDB-lite"/>
    </source>
</evidence>
<dbReference type="GO" id="GO:0009003">
    <property type="term" value="F:signal peptidase activity"/>
    <property type="evidence" value="ECO:0007669"/>
    <property type="project" value="UniProtKB-EC"/>
</dbReference>
<dbReference type="InterPro" id="IPR019533">
    <property type="entry name" value="Peptidase_S26"/>
</dbReference>
<dbReference type="PANTHER" id="PTHR43390">
    <property type="entry name" value="SIGNAL PEPTIDASE I"/>
    <property type="match status" value="1"/>
</dbReference>
<dbReference type="PANTHER" id="PTHR43390:SF1">
    <property type="entry name" value="CHLOROPLAST PROCESSING PEPTIDASE"/>
    <property type="match status" value="1"/>
</dbReference>